<proteinExistence type="predicted"/>
<dbReference type="EMBL" id="CP043538">
    <property type="protein sequence ID" value="QGY00928.1"/>
    <property type="molecule type" value="Genomic_DNA"/>
</dbReference>
<sequence>MHLAILREMRSLGMQLSGHGTVLAKSSLACAKAYVAWAGNLNFMPDRIALLALDDAREWQMDWQTSPENLPRFYMVLNVRDVVEDVSRRYHASPG</sequence>
<accession>A0A6B9FJ52</accession>
<evidence type="ECO:0000313" key="2">
    <source>
        <dbReference type="Proteomes" id="UP000012488"/>
    </source>
</evidence>
<dbReference type="KEGG" id="mmes:MMSR116_02695"/>
<protein>
    <submittedName>
        <fullName evidence="1">Uncharacterized protein</fullName>
    </submittedName>
</protein>
<reference evidence="1 2" key="2">
    <citation type="journal article" date="2013" name="Genome Announc.">
        <title>Draft Genome Sequence of Methylobacterium mesophilicum Strain SR1.6/6, Isolated from Citrus sinensis.</title>
        <authorList>
            <person name="Marinho Almeida D."/>
            <person name="Dini-Andreote F."/>
            <person name="Camargo Neves A.A."/>
            <person name="Juca Ramos R.T."/>
            <person name="Andreote F.D."/>
            <person name="Carneiro A.R."/>
            <person name="Oliveira de Souza Lima A."/>
            <person name="Caracciolo Gomes de Sa P.H."/>
            <person name="Ribeiro Barbosa M.S."/>
            <person name="Araujo W.L."/>
            <person name="Silva A."/>
        </authorList>
    </citation>
    <scope>NUCLEOTIDE SEQUENCE [LARGE SCALE GENOMIC DNA]</scope>
    <source>
        <strain evidence="1 2">SR1.6/6</strain>
    </source>
</reference>
<organism evidence="1 2">
    <name type="scientific">Methylobacterium mesophilicum SR1.6/6</name>
    <dbReference type="NCBI Taxonomy" id="908290"/>
    <lineage>
        <taxon>Bacteria</taxon>
        <taxon>Pseudomonadati</taxon>
        <taxon>Pseudomonadota</taxon>
        <taxon>Alphaproteobacteria</taxon>
        <taxon>Hyphomicrobiales</taxon>
        <taxon>Methylobacteriaceae</taxon>
        <taxon>Methylobacterium</taxon>
    </lineage>
</organism>
<reference evidence="1 2" key="1">
    <citation type="journal article" date="2012" name="Genet. Mol. Biol.">
        <title>Analysis of 16S rRNA and mxaF genes revealing insights into Methylobacterium niche-specific plant association.</title>
        <authorList>
            <person name="Dourado M.N."/>
            <person name="Andreote F.D."/>
            <person name="Dini-Andreote F."/>
            <person name="Conti R."/>
            <person name="Araujo J.M."/>
            <person name="Araujo W.L."/>
        </authorList>
    </citation>
    <scope>NUCLEOTIDE SEQUENCE [LARGE SCALE GENOMIC DNA]</scope>
    <source>
        <strain evidence="1 2">SR1.6/6</strain>
    </source>
</reference>
<name>A0A6B9FJ52_9HYPH</name>
<dbReference type="OrthoDB" id="563786at356"/>
<dbReference type="AlphaFoldDB" id="A0A6B9FJ52"/>
<gene>
    <name evidence="1" type="ORF">MMSR116_02695</name>
</gene>
<dbReference type="Proteomes" id="UP000012488">
    <property type="component" value="Chromosome"/>
</dbReference>
<dbReference type="RefSeq" id="WP_039893138.1">
    <property type="nucleotide sequence ID" value="NZ_CP043538.1"/>
</dbReference>
<evidence type="ECO:0000313" key="1">
    <source>
        <dbReference type="EMBL" id="QGY00928.1"/>
    </source>
</evidence>